<name>A0A1I1AQ80_9CLOT</name>
<protein>
    <recommendedName>
        <fullName evidence="1">DUF1540 domain-containing protein</fullName>
    </recommendedName>
</protein>
<keyword evidence="3" id="KW-1185">Reference proteome</keyword>
<dbReference type="RefSeq" id="WP_090042855.1">
    <property type="nucleotide sequence ID" value="NZ_FOKI01000042.1"/>
</dbReference>
<dbReference type="OrthoDB" id="1756089at2"/>
<evidence type="ECO:0000313" key="2">
    <source>
        <dbReference type="EMBL" id="SFB39642.1"/>
    </source>
</evidence>
<reference evidence="2 3" key="1">
    <citation type="submission" date="2016-10" db="EMBL/GenBank/DDBJ databases">
        <authorList>
            <person name="de Groot N.N."/>
        </authorList>
    </citation>
    <scope>NUCLEOTIDE SEQUENCE [LARGE SCALE GENOMIC DNA]</scope>
    <source>
        <strain evidence="2 3">DSM 12271</strain>
    </source>
</reference>
<dbReference type="EMBL" id="FOKI01000042">
    <property type="protein sequence ID" value="SFB39642.1"/>
    <property type="molecule type" value="Genomic_DNA"/>
</dbReference>
<accession>A0A1I1AQ80</accession>
<evidence type="ECO:0000259" key="1">
    <source>
        <dbReference type="Pfam" id="PF07561"/>
    </source>
</evidence>
<dbReference type="Proteomes" id="UP000198619">
    <property type="component" value="Unassembled WGS sequence"/>
</dbReference>
<organism evidence="2 3">
    <name type="scientific">Clostridium frigidicarnis</name>
    <dbReference type="NCBI Taxonomy" id="84698"/>
    <lineage>
        <taxon>Bacteria</taxon>
        <taxon>Bacillati</taxon>
        <taxon>Bacillota</taxon>
        <taxon>Clostridia</taxon>
        <taxon>Eubacteriales</taxon>
        <taxon>Clostridiaceae</taxon>
        <taxon>Clostridium</taxon>
    </lineage>
</organism>
<feature type="domain" description="DUF1540" evidence="1">
    <location>
        <begin position="7"/>
        <end position="49"/>
    </location>
</feature>
<dbReference type="Pfam" id="PF07561">
    <property type="entry name" value="DUF1540"/>
    <property type="match status" value="1"/>
</dbReference>
<evidence type="ECO:0000313" key="3">
    <source>
        <dbReference type="Proteomes" id="UP000198619"/>
    </source>
</evidence>
<gene>
    <name evidence="2" type="ORF">SAMN04488528_10427</name>
</gene>
<dbReference type="InterPro" id="IPR011437">
    <property type="entry name" value="DUF1540"/>
</dbReference>
<dbReference type="STRING" id="84698.SAMN04488528_10427"/>
<dbReference type="AlphaFoldDB" id="A0A1I1AQ80"/>
<proteinExistence type="predicted"/>
<sequence length="54" mass="5967">MDHNSSIGCVVTECKYHCKEDDYCTLNKIEVTKHSSTAKSVECTDCGSFESSSK</sequence>